<dbReference type="EMBL" id="JAUQYP010000001">
    <property type="protein sequence ID" value="MDO8107417.1"/>
    <property type="molecule type" value="Genomic_DNA"/>
</dbReference>
<organism evidence="4 5">
    <name type="scientific">Actinotalea lenta</name>
    <dbReference type="NCBI Taxonomy" id="3064654"/>
    <lineage>
        <taxon>Bacteria</taxon>
        <taxon>Bacillati</taxon>
        <taxon>Actinomycetota</taxon>
        <taxon>Actinomycetes</taxon>
        <taxon>Micrococcales</taxon>
        <taxon>Cellulomonadaceae</taxon>
        <taxon>Actinotalea</taxon>
    </lineage>
</organism>
<reference evidence="4 5" key="1">
    <citation type="submission" date="2023-07" db="EMBL/GenBank/DDBJ databases">
        <title>Description of novel actinomycetes strains, isolated from tidal flat sediment.</title>
        <authorList>
            <person name="Lu C."/>
        </authorList>
    </citation>
    <scope>NUCLEOTIDE SEQUENCE [LARGE SCALE GENOMIC DNA]</scope>
    <source>
        <strain evidence="4 5">SYSU T00b441</strain>
    </source>
</reference>
<proteinExistence type="predicted"/>
<keyword evidence="2" id="KW-0812">Transmembrane</keyword>
<feature type="transmembrane region" description="Helical" evidence="2">
    <location>
        <begin position="176"/>
        <end position="195"/>
    </location>
</feature>
<feature type="transmembrane region" description="Helical" evidence="2">
    <location>
        <begin position="72"/>
        <end position="89"/>
    </location>
</feature>
<accession>A0ABT9D941</accession>
<gene>
    <name evidence="4" type="ORF">Q6348_09435</name>
</gene>
<protein>
    <submittedName>
        <fullName evidence="4">DUF3488 and transglutaminase-like domain-containing protein</fullName>
    </submittedName>
</protein>
<feature type="transmembrane region" description="Helical" evidence="2">
    <location>
        <begin position="16"/>
        <end position="37"/>
    </location>
</feature>
<feature type="transmembrane region" description="Helical" evidence="2">
    <location>
        <begin position="591"/>
        <end position="610"/>
    </location>
</feature>
<dbReference type="InterPro" id="IPR038765">
    <property type="entry name" value="Papain-like_cys_pep_sf"/>
</dbReference>
<feature type="domain" description="Transglutaminase-like" evidence="3">
    <location>
        <begin position="462"/>
        <end position="532"/>
    </location>
</feature>
<dbReference type="PANTHER" id="PTHR42736">
    <property type="entry name" value="PROTEIN-GLUTAMINE GAMMA-GLUTAMYLTRANSFERASE"/>
    <property type="match status" value="1"/>
</dbReference>
<feature type="region of interest" description="Disordered" evidence="1">
    <location>
        <begin position="536"/>
        <end position="586"/>
    </location>
</feature>
<dbReference type="InterPro" id="IPR052901">
    <property type="entry name" value="Bact_TGase-like"/>
</dbReference>
<dbReference type="SMART" id="SM00460">
    <property type="entry name" value="TGc"/>
    <property type="match status" value="1"/>
</dbReference>
<dbReference type="Pfam" id="PF11992">
    <property type="entry name" value="TgpA_N"/>
    <property type="match status" value="1"/>
</dbReference>
<evidence type="ECO:0000259" key="3">
    <source>
        <dbReference type="SMART" id="SM00460"/>
    </source>
</evidence>
<sequence length="724" mass="74718">MRFPAPLQGPVAGHRVWLGALVLLVAVRAGLGTLGVLLAPGPWLTAATVAAAVVLGVAALIRAFGASEWAPAAALGTAALVVAVGYGAAGDGPGIPGLGTPGRLADLVGTGITSINEGQIPVHADRGLELIVVAATALVAVVLDGLALAMRMAGLAGAVLASLWAPTLVFEHPPSTASLLVGATCWLLLLWLTRATRGPERGLWREAPTALALTATVAVGAVLVGPLASALPGYGTVRLPATWGPGIGGAPNSLSLSDNLNLRSDLGAQPGSVVLRYTTDLSRVGPLRTATLMSFDGQRWHPAPAGDVRPASGLLWPDSTSAAPDGTVQVSLVRLDQANLPITTDPRELSIGGAWSYDPARDEVVGSTHPGMSYQLTVWPRDLSAESLRADHAAQLPSGAPELAVPDTPFAGRIADLARQVVGDAPTAYDQAMALQSYFRASDFRYETNLPPAQTSDPLWDFLTARAGYCVQYATAMAIMARDLGIPARVGIGFLPGNRAADGTITVTGDRAHAWPELWFAGAGWVRFEPTPAVQTGAPPSYADPLSTSVQPTDPGNLVPSGAPSQGTAPSTAPRTGTATPGTVRTPRSALLPWTLVAVALAGAAAAIALRRRRRGSPTRWGPEEAWLRLRSEVARWGVDWTDASTPRQVAVLLHAALPATDQATPVSDAHGAVDRIVAALEAHRYAPAPDPVNPAELATWVRTISVALSAARRADAPSAPRSG</sequence>
<dbReference type="Pfam" id="PF01841">
    <property type="entry name" value="Transglut_core"/>
    <property type="match status" value="1"/>
</dbReference>
<feature type="transmembrane region" description="Helical" evidence="2">
    <location>
        <begin position="207"/>
        <end position="228"/>
    </location>
</feature>
<dbReference type="InterPro" id="IPR021878">
    <property type="entry name" value="TgpA_N"/>
</dbReference>
<evidence type="ECO:0000256" key="2">
    <source>
        <dbReference type="SAM" id="Phobius"/>
    </source>
</evidence>
<keyword evidence="2" id="KW-0472">Membrane</keyword>
<evidence type="ECO:0000256" key="1">
    <source>
        <dbReference type="SAM" id="MobiDB-lite"/>
    </source>
</evidence>
<keyword evidence="5" id="KW-1185">Reference proteome</keyword>
<feature type="transmembrane region" description="Helical" evidence="2">
    <location>
        <begin position="43"/>
        <end position="65"/>
    </location>
</feature>
<keyword evidence="2" id="KW-1133">Transmembrane helix</keyword>
<dbReference type="RefSeq" id="WP_304601042.1">
    <property type="nucleotide sequence ID" value="NZ_JAUQYP010000001.1"/>
</dbReference>
<evidence type="ECO:0000313" key="5">
    <source>
        <dbReference type="Proteomes" id="UP001232536"/>
    </source>
</evidence>
<evidence type="ECO:0000313" key="4">
    <source>
        <dbReference type="EMBL" id="MDO8107417.1"/>
    </source>
</evidence>
<name>A0ABT9D941_9CELL</name>
<feature type="transmembrane region" description="Helical" evidence="2">
    <location>
        <begin position="127"/>
        <end position="146"/>
    </location>
</feature>
<dbReference type="Proteomes" id="UP001232536">
    <property type="component" value="Unassembled WGS sequence"/>
</dbReference>
<feature type="transmembrane region" description="Helical" evidence="2">
    <location>
        <begin position="153"/>
        <end position="170"/>
    </location>
</feature>
<feature type="compositionally biased region" description="Low complexity" evidence="1">
    <location>
        <begin position="567"/>
        <end position="586"/>
    </location>
</feature>
<comment type="caution">
    <text evidence="4">The sequence shown here is derived from an EMBL/GenBank/DDBJ whole genome shotgun (WGS) entry which is preliminary data.</text>
</comment>
<dbReference type="InterPro" id="IPR002931">
    <property type="entry name" value="Transglutaminase-like"/>
</dbReference>
<dbReference type="PANTHER" id="PTHR42736:SF1">
    <property type="entry name" value="PROTEIN-GLUTAMINE GAMMA-GLUTAMYLTRANSFERASE"/>
    <property type="match status" value="1"/>
</dbReference>
<dbReference type="SUPFAM" id="SSF54001">
    <property type="entry name" value="Cysteine proteinases"/>
    <property type="match status" value="1"/>
</dbReference>
<dbReference type="Gene3D" id="3.10.620.30">
    <property type="match status" value="1"/>
</dbReference>